<accession>A0ABU1IR35</accession>
<comment type="similarity">
    <text evidence="1 3">Belongs to the short-chain dehydrogenases/reductases (SDR) family.</text>
</comment>
<dbReference type="InterPro" id="IPR036291">
    <property type="entry name" value="NAD(P)-bd_dom_sf"/>
</dbReference>
<comment type="caution">
    <text evidence="5">The sequence shown here is derived from an EMBL/GenBank/DDBJ whole genome shotgun (WGS) entry which is preliminary data.</text>
</comment>
<keyword evidence="2" id="KW-0560">Oxidoreductase</keyword>
<protein>
    <submittedName>
        <fullName evidence="5">Short-subunit dehydrogenase</fullName>
    </submittedName>
</protein>
<evidence type="ECO:0000313" key="6">
    <source>
        <dbReference type="Proteomes" id="UP001185012"/>
    </source>
</evidence>
<dbReference type="Gene3D" id="3.40.50.720">
    <property type="entry name" value="NAD(P)-binding Rossmann-like Domain"/>
    <property type="match status" value="1"/>
</dbReference>
<dbReference type="PROSITE" id="PS00061">
    <property type="entry name" value="ADH_SHORT"/>
    <property type="match status" value="1"/>
</dbReference>
<evidence type="ECO:0000256" key="1">
    <source>
        <dbReference type="ARBA" id="ARBA00006484"/>
    </source>
</evidence>
<dbReference type="Pfam" id="PF00106">
    <property type="entry name" value="adh_short"/>
    <property type="match status" value="1"/>
</dbReference>
<dbReference type="PRINTS" id="PR00080">
    <property type="entry name" value="SDRFAMILY"/>
</dbReference>
<dbReference type="SMART" id="SM00822">
    <property type="entry name" value="PKS_KR"/>
    <property type="match status" value="1"/>
</dbReference>
<organism evidence="5 6">
    <name type="scientific">Desmospora profundinema</name>
    <dbReference type="NCBI Taxonomy" id="1571184"/>
    <lineage>
        <taxon>Bacteria</taxon>
        <taxon>Bacillati</taxon>
        <taxon>Bacillota</taxon>
        <taxon>Bacilli</taxon>
        <taxon>Bacillales</taxon>
        <taxon>Thermoactinomycetaceae</taxon>
        <taxon>Desmospora</taxon>
    </lineage>
</organism>
<keyword evidence="6" id="KW-1185">Reference proteome</keyword>
<dbReference type="EMBL" id="JAVDQG010000008">
    <property type="protein sequence ID" value="MDR6227166.1"/>
    <property type="molecule type" value="Genomic_DNA"/>
</dbReference>
<dbReference type="Proteomes" id="UP001185012">
    <property type="component" value="Unassembled WGS sequence"/>
</dbReference>
<gene>
    <name evidence="5" type="ORF">JOE21_003181</name>
</gene>
<evidence type="ECO:0000256" key="3">
    <source>
        <dbReference type="RuleBase" id="RU000363"/>
    </source>
</evidence>
<name>A0ABU1IR35_9BACL</name>
<dbReference type="InterPro" id="IPR057326">
    <property type="entry name" value="KR_dom"/>
</dbReference>
<dbReference type="CDD" id="cd05233">
    <property type="entry name" value="SDR_c"/>
    <property type="match status" value="1"/>
</dbReference>
<evidence type="ECO:0000256" key="2">
    <source>
        <dbReference type="ARBA" id="ARBA00023002"/>
    </source>
</evidence>
<dbReference type="InterPro" id="IPR002347">
    <property type="entry name" value="SDR_fam"/>
</dbReference>
<dbReference type="PRINTS" id="PR00081">
    <property type="entry name" value="GDHRDH"/>
</dbReference>
<dbReference type="InterPro" id="IPR020904">
    <property type="entry name" value="Sc_DH/Rdtase_CS"/>
</dbReference>
<reference evidence="5 6" key="1">
    <citation type="submission" date="2023-07" db="EMBL/GenBank/DDBJ databases">
        <title>Genomic Encyclopedia of Type Strains, Phase IV (KMG-IV): sequencing the most valuable type-strain genomes for metagenomic binning, comparative biology and taxonomic classification.</title>
        <authorList>
            <person name="Goeker M."/>
        </authorList>
    </citation>
    <scope>NUCLEOTIDE SEQUENCE [LARGE SCALE GENOMIC DNA]</scope>
    <source>
        <strain evidence="5 6">DSM 45903</strain>
    </source>
</reference>
<dbReference type="SUPFAM" id="SSF51735">
    <property type="entry name" value="NAD(P)-binding Rossmann-fold domains"/>
    <property type="match status" value="1"/>
</dbReference>
<evidence type="ECO:0000259" key="4">
    <source>
        <dbReference type="SMART" id="SM00822"/>
    </source>
</evidence>
<sequence>MNRRTVLITGASSGIGKAIARELVAKGDFPILVARDDSKLQNLKQELGAGSAFACDVTKEEDVHRLVRRVIQTYGGLDVLINNAGYGRFGGSMDIPIADYAGMAETNYLGTVRMTQAFLPHLLSRNGRIINIASIAGLTGIPNLAAYCASKFAIMGYSESLQLEFSPRIRVGVLCPGPVQTPFFQGEDPSSLFPPLISGQLLDTETVARHAVRLIERPRVHVIPFGMRWAMRFRRFCPGLYGWMLKRIYDSFGQKKPAAVNHEERVP</sequence>
<proteinExistence type="inferred from homology"/>
<evidence type="ECO:0000313" key="5">
    <source>
        <dbReference type="EMBL" id="MDR6227166.1"/>
    </source>
</evidence>
<dbReference type="PANTHER" id="PTHR44196:SF1">
    <property type="entry name" value="DEHYDROGENASE_REDUCTASE SDR FAMILY MEMBER 7B"/>
    <property type="match status" value="1"/>
</dbReference>
<feature type="domain" description="Ketoreductase" evidence="4">
    <location>
        <begin position="4"/>
        <end position="180"/>
    </location>
</feature>
<dbReference type="RefSeq" id="WP_309868085.1">
    <property type="nucleotide sequence ID" value="NZ_JAVDQG010000008.1"/>
</dbReference>
<dbReference type="PANTHER" id="PTHR44196">
    <property type="entry name" value="DEHYDROGENASE/REDUCTASE SDR FAMILY MEMBER 7B"/>
    <property type="match status" value="1"/>
</dbReference>